<accession>A0A3D9H4C3</accession>
<keyword evidence="1" id="KW-0812">Transmembrane</keyword>
<evidence type="ECO:0000259" key="3">
    <source>
        <dbReference type="Pfam" id="PF13448"/>
    </source>
</evidence>
<evidence type="ECO:0000256" key="1">
    <source>
        <dbReference type="SAM" id="Phobius"/>
    </source>
</evidence>
<keyword evidence="5" id="KW-1185">Reference proteome</keyword>
<protein>
    <submittedName>
        <fullName evidence="4">Uncharacterized protein DUF4114</fullName>
    </submittedName>
</protein>
<evidence type="ECO:0000256" key="2">
    <source>
        <dbReference type="SAM" id="SignalP"/>
    </source>
</evidence>
<dbReference type="Pfam" id="PF13448">
    <property type="entry name" value="DUF4114"/>
    <property type="match status" value="1"/>
</dbReference>
<dbReference type="InterPro" id="IPR018247">
    <property type="entry name" value="EF_Hand_1_Ca_BS"/>
</dbReference>
<name>A0A3D9H4C3_9PROT</name>
<feature type="signal peptide" evidence="2">
    <location>
        <begin position="1"/>
        <end position="24"/>
    </location>
</feature>
<sequence length="318" mass="33810">MSWKYTGPVMLLSGIGLGSGQASATDPVPDSLQNVEVEGYMIDTVERALPEQRQVGAEFLDPQYDPNISFTADSQVAVTFISEGAGYRNTLGYFSYDAGAFDGLTFGDIDLNGSGSISARELEGISGINEVGIVFGNASGSGGFAGSGGTLNTGDTWVIGDGSFSLTDDSWTMEGGTVFEQDTQLGFFVAANAWTGDEIKGWDNNQEVNTYWSLDFLNPENAASATLDDVSDVSRHVAMLNVEGENQILMGFEDLLRPYGDNDFNDAVFLVRTNPEDGFDTSNLPTVSPAPSPGLGLIGTSFLVGAGFLATTRTRRRK</sequence>
<comment type="caution">
    <text evidence="4">The sequence shown here is derived from an EMBL/GenBank/DDBJ whole genome shotgun (WGS) entry which is preliminary data.</text>
</comment>
<gene>
    <name evidence="4" type="ORF">DFP90_1189</name>
</gene>
<dbReference type="PROSITE" id="PS00018">
    <property type="entry name" value="EF_HAND_1"/>
    <property type="match status" value="1"/>
</dbReference>
<feature type="chain" id="PRO_5017658602" evidence="2">
    <location>
        <begin position="25"/>
        <end position="318"/>
    </location>
</feature>
<keyword evidence="2" id="KW-0732">Signal</keyword>
<feature type="domain" description="DUF4114" evidence="3">
    <location>
        <begin position="179"/>
        <end position="273"/>
    </location>
</feature>
<dbReference type="Proteomes" id="UP000256845">
    <property type="component" value="Unassembled WGS sequence"/>
</dbReference>
<proteinExistence type="predicted"/>
<feature type="transmembrane region" description="Helical" evidence="1">
    <location>
        <begin position="294"/>
        <end position="312"/>
    </location>
</feature>
<evidence type="ECO:0000313" key="5">
    <source>
        <dbReference type="Proteomes" id="UP000256845"/>
    </source>
</evidence>
<organism evidence="4 5">
    <name type="scientific">Aestuariispira insulae</name>
    <dbReference type="NCBI Taxonomy" id="1461337"/>
    <lineage>
        <taxon>Bacteria</taxon>
        <taxon>Pseudomonadati</taxon>
        <taxon>Pseudomonadota</taxon>
        <taxon>Alphaproteobacteria</taxon>
        <taxon>Rhodospirillales</taxon>
        <taxon>Kiloniellaceae</taxon>
        <taxon>Aestuariispira</taxon>
    </lineage>
</organism>
<dbReference type="InterPro" id="IPR025193">
    <property type="entry name" value="DUF4114"/>
</dbReference>
<keyword evidence="1" id="KW-0472">Membrane</keyword>
<evidence type="ECO:0000313" key="4">
    <source>
        <dbReference type="EMBL" id="RED43786.1"/>
    </source>
</evidence>
<dbReference type="AlphaFoldDB" id="A0A3D9H4C3"/>
<keyword evidence="1" id="KW-1133">Transmembrane helix</keyword>
<reference evidence="4 5" key="1">
    <citation type="submission" date="2018-07" db="EMBL/GenBank/DDBJ databases">
        <title>Genomic Encyclopedia of Type Strains, Phase III (KMG-III): the genomes of soil and plant-associated and newly described type strains.</title>
        <authorList>
            <person name="Whitman W."/>
        </authorList>
    </citation>
    <scope>NUCLEOTIDE SEQUENCE [LARGE SCALE GENOMIC DNA]</scope>
    <source>
        <strain evidence="4 5">CECT 8488</strain>
    </source>
</reference>
<dbReference type="EMBL" id="QRDW01000018">
    <property type="protein sequence ID" value="RED43786.1"/>
    <property type="molecule type" value="Genomic_DNA"/>
</dbReference>